<dbReference type="Proteomes" id="UP000246722">
    <property type="component" value="Unassembled WGS sequence"/>
</dbReference>
<feature type="region of interest" description="Disordered" evidence="10">
    <location>
        <begin position="351"/>
        <end position="434"/>
    </location>
</feature>
<protein>
    <submittedName>
        <fullName evidence="13">Sodium:proton antiporter</fullName>
    </submittedName>
</protein>
<keyword evidence="4 11" id="KW-0812">Transmembrane</keyword>
<dbReference type="EMBL" id="QHLY01000005">
    <property type="protein sequence ID" value="PXA71809.1"/>
    <property type="molecule type" value="Genomic_DNA"/>
</dbReference>
<proteinExistence type="predicted"/>
<keyword evidence="7" id="KW-0406">Ion transport</keyword>
<evidence type="ECO:0000259" key="12">
    <source>
        <dbReference type="Pfam" id="PF00999"/>
    </source>
</evidence>
<dbReference type="Pfam" id="PF00999">
    <property type="entry name" value="Na_H_Exchanger"/>
    <property type="match status" value="1"/>
</dbReference>
<keyword evidence="3" id="KW-1003">Cell membrane</keyword>
<feature type="transmembrane region" description="Helical" evidence="11">
    <location>
        <begin position="453"/>
        <end position="471"/>
    </location>
</feature>
<evidence type="ECO:0000256" key="3">
    <source>
        <dbReference type="ARBA" id="ARBA00022475"/>
    </source>
</evidence>
<keyword evidence="5 11" id="KW-1133">Transmembrane helix</keyword>
<feature type="transmembrane region" description="Helical" evidence="11">
    <location>
        <begin position="52"/>
        <end position="74"/>
    </location>
</feature>
<dbReference type="GO" id="GO:0015385">
    <property type="term" value="F:sodium:proton antiporter activity"/>
    <property type="evidence" value="ECO:0007669"/>
    <property type="project" value="InterPro"/>
</dbReference>
<gene>
    <name evidence="13" type="ORF">CTB96_02475</name>
</gene>
<feature type="transmembrane region" description="Helical" evidence="11">
    <location>
        <begin position="269"/>
        <end position="288"/>
    </location>
</feature>
<keyword evidence="14" id="KW-1185">Reference proteome</keyword>
<dbReference type="PANTHER" id="PTHR10110:SF86">
    <property type="entry name" value="SODIUM_HYDROGEN EXCHANGER 7"/>
    <property type="match status" value="1"/>
</dbReference>
<evidence type="ECO:0000256" key="4">
    <source>
        <dbReference type="ARBA" id="ARBA00022692"/>
    </source>
</evidence>
<evidence type="ECO:0000256" key="10">
    <source>
        <dbReference type="SAM" id="MobiDB-lite"/>
    </source>
</evidence>
<evidence type="ECO:0000256" key="2">
    <source>
        <dbReference type="ARBA" id="ARBA00022448"/>
    </source>
</evidence>
<reference evidence="13 14" key="1">
    <citation type="submission" date="2018-05" db="EMBL/GenBank/DDBJ databases">
        <title>Genetic diversity of glacier-inhabiting Cryobacterium bacteria in China and description of Cryobacterium mengkeensis sp. nov. and Arthrobacter glacialis sp. nov.</title>
        <authorList>
            <person name="Liu Q."/>
            <person name="Xin Y.-H."/>
        </authorList>
    </citation>
    <scope>NUCLEOTIDE SEQUENCE [LARGE SCALE GENOMIC DNA]</scope>
    <source>
        <strain evidence="13 14">SK-1</strain>
    </source>
</reference>
<feature type="compositionally biased region" description="Basic and acidic residues" evidence="10">
    <location>
        <begin position="359"/>
        <end position="389"/>
    </location>
</feature>
<evidence type="ECO:0000256" key="9">
    <source>
        <dbReference type="ARBA" id="ARBA00023201"/>
    </source>
</evidence>
<feature type="transmembrane region" description="Helical" evidence="11">
    <location>
        <begin position="477"/>
        <end position="500"/>
    </location>
</feature>
<evidence type="ECO:0000313" key="14">
    <source>
        <dbReference type="Proteomes" id="UP000246722"/>
    </source>
</evidence>
<feature type="domain" description="Cation/H+ exchanger transmembrane" evidence="12">
    <location>
        <begin position="20"/>
        <end position="329"/>
    </location>
</feature>
<comment type="caution">
    <text evidence="13">The sequence shown here is derived from an EMBL/GenBank/DDBJ whole genome shotgun (WGS) entry which is preliminary data.</text>
</comment>
<dbReference type="GO" id="GO:0051453">
    <property type="term" value="P:regulation of intracellular pH"/>
    <property type="evidence" value="ECO:0007669"/>
    <property type="project" value="TreeGrafter"/>
</dbReference>
<evidence type="ECO:0000313" key="13">
    <source>
        <dbReference type="EMBL" id="PXA71809.1"/>
    </source>
</evidence>
<feature type="compositionally biased region" description="Gly residues" evidence="10">
    <location>
        <begin position="408"/>
        <end position="426"/>
    </location>
</feature>
<sequence length="582" mass="61682">MDVQLLLVMTGALIIAAFAHLRGLQAGIVTVTLAAAISFIPGLPRLELDPELILGVVIPPLLYSATLNFSFFAFVKNLRSILGLGVGLVVFTTVVVGFLTSWLSPELGLAGAFVLAAVVSPPDSVTTVSHGREIGLPRRTISILTGESLVNDAAALTLFAVAVAAVTGDSEFIENPFLLFAWEAVIGLILGVVIGRVVIAVRSKVGNPTIESGLNLLVPFLAYFAAEQLHASGIIAVVAAGFTVSMSHFHTQSSGTPSTAYRTRLQESALWPVVDLILEAFVFAYMGLQFRFVLEDLADSSTPTWSTIGLGLIVLLAVVLCRFAWVYFSYGRAQLALLIYAKRMAASLDPMARRRERRRGGPDRTVDGRSQRADRSQRTQRSQRPDSAQRLRIQQRLDSAQGPQGLDSTGGRGAGRGGRPGPGGRQGARDGSHITVLTPPENLLVSWTGMRGIITLAAAGGIPLTIASGAPFPGRTIIQTVAFIVAVGTLLLQGSTLPWLAKRLKIDTTAEDAEVEEGRAAARAVAAIAVAGRDDPTSGEYFDLQRAALTEAVMARQISPASAGDVRHEIDSLQAGVTPLLD</sequence>
<comment type="subcellular location">
    <subcellularLocation>
        <location evidence="1">Cell membrane</location>
        <topology evidence="1">Multi-pass membrane protein</topology>
    </subcellularLocation>
</comment>
<dbReference type="OrthoDB" id="57886at2"/>
<evidence type="ECO:0000256" key="7">
    <source>
        <dbReference type="ARBA" id="ARBA00023065"/>
    </source>
</evidence>
<dbReference type="InterPro" id="IPR006153">
    <property type="entry name" value="Cation/H_exchanger_TM"/>
</dbReference>
<feature type="transmembrane region" description="Helical" evidence="11">
    <location>
        <begin position="179"/>
        <end position="201"/>
    </location>
</feature>
<dbReference type="Gene3D" id="6.10.140.1330">
    <property type="match status" value="1"/>
</dbReference>
<keyword evidence="9" id="KW-0739">Sodium transport</keyword>
<evidence type="ECO:0000256" key="1">
    <source>
        <dbReference type="ARBA" id="ARBA00004651"/>
    </source>
</evidence>
<dbReference type="GO" id="GO:0098719">
    <property type="term" value="P:sodium ion import across plasma membrane"/>
    <property type="evidence" value="ECO:0007669"/>
    <property type="project" value="TreeGrafter"/>
</dbReference>
<evidence type="ECO:0000256" key="8">
    <source>
        <dbReference type="ARBA" id="ARBA00023136"/>
    </source>
</evidence>
<evidence type="ECO:0000256" key="6">
    <source>
        <dbReference type="ARBA" id="ARBA00023053"/>
    </source>
</evidence>
<evidence type="ECO:0000256" key="11">
    <source>
        <dbReference type="SAM" id="Phobius"/>
    </source>
</evidence>
<feature type="transmembrane region" description="Helical" evidence="11">
    <location>
        <begin position="308"/>
        <end position="328"/>
    </location>
</feature>
<dbReference type="InterPro" id="IPR018422">
    <property type="entry name" value="Cation/H_exchanger_CPA1"/>
</dbReference>
<dbReference type="RefSeq" id="WP_110125332.1">
    <property type="nucleotide sequence ID" value="NZ_QHLY01000005.1"/>
</dbReference>
<keyword evidence="6" id="KW-0915">Sodium</keyword>
<keyword evidence="8 11" id="KW-0472">Membrane</keyword>
<dbReference type="GO" id="GO:0015386">
    <property type="term" value="F:potassium:proton antiporter activity"/>
    <property type="evidence" value="ECO:0007669"/>
    <property type="project" value="TreeGrafter"/>
</dbReference>
<dbReference type="AlphaFoldDB" id="A0A317ZWY3"/>
<dbReference type="PANTHER" id="PTHR10110">
    <property type="entry name" value="SODIUM/HYDROGEN EXCHANGER"/>
    <property type="match status" value="1"/>
</dbReference>
<keyword evidence="2" id="KW-0813">Transport</keyword>
<organism evidence="13 14">
    <name type="scientific">Cryobacterium arcticum</name>
    <dbReference type="NCBI Taxonomy" id="670052"/>
    <lineage>
        <taxon>Bacteria</taxon>
        <taxon>Bacillati</taxon>
        <taxon>Actinomycetota</taxon>
        <taxon>Actinomycetes</taxon>
        <taxon>Micrococcales</taxon>
        <taxon>Microbacteriaceae</taxon>
        <taxon>Cryobacterium</taxon>
    </lineage>
</organism>
<evidence type="ECO:0000256" key="5">
    <source>
        <dbReference type="ARBA" id="ARBA00022989"/>
    </source>
</evidence>
<dbReference type="GO" id="GO:0005886">
    <property type="term" value="C:plasma membrane"/>
    <property type="evidence" value="ECO:0007669"/>
    <property type="project" value="UniProtKB-SubCell"/>
</dbReference>
<accession>A0A317ZWY3</accession>
<name>A0A317ZWY3_9MICO</name>
<feature type="transmembrane region" description="Helical" evidence="11">
    <location>
        <begin position="81"/>
        <end position="103"/>
    </location>
</feature>